<accession>A0ACC3CTM3</accession>
<comment type="caution">
    <text evidence="1">The sequence shown here is derived from an EMBL/GenBank/DDBJ whole genome shotgun (WGS) entry which is preliminary data.</text>
</comment>
<keyword evidence="2" id="KW-1185">Reference proteome</keyword>
<reference evidence="1" key="1">
    <citation type="submission" date="2024-09" db="EMBL/GenBank/DDBJ databases">
        <title>Black Yeasts Isolated from many extreme environments.</title>
        <authorList>
            <person name="Coleine C."/>
            <person name="Stajich J.E."/>
            <person name="Selbmann L."/>
        </authorList>
    </citation>
    <scope>NUCLEOTIDE SEQUENCE</scope>
    <source>
        <strain evidence="1">CCFEE 5737</strain>
    </source>
</reference>
<feature type="non-terminal residue" evidence="1">
    <location>
        <position position="1"/>
    </location>
</feature>
<sequence>YSPIGRGFLTGQIKSPEDIPEDDFRRSIPRFQGENFNANMKLVKQLEQLADKKKCMPAQLAIGWLIALSKRPDMPTIIPIPGATTAERVKENAAPVELDDQEMKEIDDILASFETKGDRYNAQGMHHTNG</sequence>
<name>A0ACC3CTM3_9PEZI</name>
<protein>
    <submittedName>
        <fullName evidence="1">Uncharacterized protein</fullName>
    </submittedName>
</protein>
<evidence type="ECO:0000313" key="2">
    <source>
        <dbReference type="Proteomes" id="UP001186974"/>
    </source>
</evidence>
<dbReference type="EMBL" id="JAWDJW010011901">
    <property type="protein sequence ID" value="KAK3044464.1"/>
    <property type="molecule type" value="Genomic_DNA"/>
</dbReference>
<organism evidence="1 2">
    <name type="scientific">Coniosporium uncinatum</name>
    <dbReference type="NCBI Taxonomy" id="93489"/>
    <lineage>
        <taxon>Eukaryota</taxon>
        <taxon>Fungi</taxon>
        <taxon>Dikarya</taxon>
        <taxon>Ascomycota</taxon>
        <taxon>Pezizomycotina</taxon>
        <taxon>Dothideomycetes</taxon>
        <taxon>Dothideomycetes incertae sedis</taxon>
        <taxon>Coniosporium</taxon>
    </lineage>
</organism>
<dbReference type="Proteomes" id="UP001186974">
    <property type="component" value="Unassembled WGS sequence"/>
</dbReference>
<proteinExistence type="predicted"/>
<evidence type="ECO:0000313" key="1">
    <source>
        <dbReference type="EMBL" id="KAK3044464.1"/>
    </source>
</evidence>
<gene>
    <name evidence="1" type="ORF">LTS18_001220</name>
</gene>